<dbReference type="CDD" id="cd22744">
    <property type="entry name" value="OTU"/>
    <property type="match status" value="1"/>
</dbReference>
<dbReference type="InterPro" id="IPR038765">
    <property type="entry name" value="Papain-like_cys_pep_sf"/>
</dbReference>
<proteinExistence type="predicted"/>
<dbReference type="InterPro" id="IPR003323">
    <property type="entry name" value="OTU_dom"/>
</dbReference>
<gene>
    <name evidence="2" type="ORF">PMEA_00006063</name>
</gene>
<dbReference type="EMBL" id="CALNXJ010000014">
    <property type="protein sequence ID" value="CAH3114105.1"/>
    <property type="molecule type" value="Genomic_DNA"/>
</dbReference>
<protein>
    <recommendedName>
        <fullName evidence="1">OTU domain-containing protein</fullName>
    </recommendedName>
</protein>
<keyword evidence="3" id="KW-1185">Reference proteome</keyword>
<dbReference type="InterPro" id="IPR033467">
    <property type="entry name" value="Tesmin/TSO1-like_CXC"/>
</dbReference>
<dbReference type="SMART" id="SM01114">
    <property type="entry name" value="CXC"/>
    <property type="match status" value="1"/>
</dbReference>
<feature type="domain" description="OTU" evidence="1">
    <location>
        <begin position="60"/>
        <end position="208"/>
    </location>
</feature>
<organism evidence="2 3">
    <name type="scientific">Pocillopora meandrina</name>
    <dbReference type="NCBI Taxonomy" id="46732"/>
    <lineage>
        <taxon>Eukaryota</taxon>
        <taxon>Metazoa</taxon>
        <taxon>Cnidaria</taxon>
        <taxon>Anthozoa</taxon>
        <taxon>Hexacorallia</taxon>
        <taxon>Scleractinia</taxon>
        <taxon>Astrocoeniina</taxon>
        <taxon>Pocilloporidae</taxon>
        <taxon>Pocillopora</taxon>
    </lineage>
</organism>
<evidence type="ECO:0000259" key="1">
    <source>
        <dbReference type="PROSITE" id="PS50802"/>
    </source>
</evidence>
<evidence type="ECO:0000313" key="2">
    <source>
        <dbReference type="EMBL" id="CAH3114105.1"/>
    </source>
</evidence>
<name>A0AAU9WE88_9CNID</name>
<reference evidence="2 3" key="1">
    <citation type="submission" date="2022-05" db="EMBL/GenBank/DDBJ databases">
        <authorList>
            <consortium name="Genoscope - CEA"/>
            <person name="William W."/>
        </authorList>
    </citation>
    <scope>NUCLEOTIDE SEQUENCE [LARGE SCALE GENOMIC DNA]</scope>
</reference>
<sequence length="365" mass="40922">MKSAKCIVELCEQIQSLGQYARFNPNFLLFTKSSSTLFHSGLVSNKESSTLDNVLSNFNMVRVNVPPNGNCFFLAMAYAIVNSIIPNKAISNDLVSHLESLRLMNCKDTNEMSHKLRELIVHEWISHPEDYQPFLASLFLNDGHLASEFGNCMALAMANSLNLPIVVITQTESMSVVPVTLRETLQCLPIFVAFDHAGVGHYDAVAHSARKKESNITSCDNFKKRCKCFQSVKGCNDNCQCLGCENPYGKKAKAEYNSYPSETSKRKRRAQEMTTESMSRKHFLLKRPCLESVSRWTLLEELALIQIVQSSFTAAGSDIDIDVIAMQYSQLVDNSGIHPKSQAQNSGKVISFMNDYRVYKALLKE</sequence>
<accession>A0AAU9WE88</accession>
<dbReference type="Gene3D" id="3.90.70.80">
    <property type="match status" value="1"/>
</dbReference>
<dbReference type="Proteomes" id="UP001159428">
    <property type="component" value="Unassembled WGS sequence"/>
</dbReference>
<dbReference type="PROSITE" id="PS50802">
    <property type="entry name" value="OTU"/>
    <property type="match status" value="1"/>
</dbReference>
<evidence type="ECO:0000313" key="3">
    <source>
        <dbReference type="Proteomes" id="UP001159428"/>
    </source>
</evidence>
<dbReference type="SUPFAM" id="SSF54001">
    <property type="entry name" value="Cysteine proteinases"/>
    <property type="match status" value="1"/>
</dbReference>
<comment type="caution">
    <text evidence="2">The sequence shown here is derived from an EMBL/GenBank/DDBJ whole genome shotgun (WGS) entry which is preliminary data.</text>
</comment>
<dbReference type="AlphaFoldDB" id="A0AAU9WE88"/>